<proteinExistence type="predicted"/>
<sequence length="18" mass="2100">MNQLLHSFLRKVSQVLSV</sequence>
<accession>A0A2P2PRA0</accession>
<organism evidence="1">
    <name type="scientific">Rhizophora mucronata</name>
    <name type="common">Asiatic mangrove</name>
    <dbReference type="NCBI Taxonomy" id="61149"/>
    <lineage>
        <taxon>Eukaryota</taxon>
        <taxon>Viridiplantae</taxon>
        <taxon>Streptophyta</taxon>
        <taxon>Embryophyta</taxon>
        <taxon>Tracheophyta</taxon>
        <taxon>Spermatophyta</taxon>
        <taxon>Magnoliopsida</taxon>
        <taxon>eudicotyledons</taxon>
        <taxon>Gunneridae</taxon>
        <taxon>Pentapetalae</taxon>
        <taxon>rosids</taxon>
        <taxon>fabids</taxon>
        <taxon>Malpighiales</taxon>
        <taxon>Rhizophoraceae</taxon>
        <taxon>Rhizophora</taxon>
    </lineage>
</organism>
<protein>
    <submittedName>
        <fullName evidence="1">Uncharacterized protein</fullName>
    </submittedName>
</protein>
<evidence type="ECO:0000313" key="1">
    <source>
        <dbReference type="EMBL" id="MBX57256.1"/>
    </source>
</evidence>
<dbReference type="AlphaFoldDB" id="A0A2P2PRA0"/>
<name>A0A2P2PRA0_RHIMU</name>
<dbReference type="EMBL" id="GGEC01076772">
    <property type="protein sequence ID" value="MBX57256.1"/>
    <property type="molecule type" value="Transcribed_RNA"/>
</dbReference>
<reference evidence="1" key="1">
    <citation type="submission" date="2018-02" db="EMBL/GenBank/DDBJ databases">
        <title>Rhizophora mucronata_Transcriptome.</title>
        <authorList>
            <person name="Meera S.P."/>
            <person name="Sreeshan A."/>
            <person name="Augustine A."/>
        </authorList>
    </citation>
    <scope>NUCLEOTIDE SEQUENCE</scope>
    <source>
        <tissue evidence="1">Leaf</tissue>
    </source>
</reference>